<feature type="compositionally biased region" description="Basic and acidic residues" evidence="1">
    <location>
        <begin position="453"/>
        <end position="481"/>
    </location>
</feature>
<organism evidence="3 4">
    <name type="scientific">Ficus carica</name>
    <name type="common">Common fig</name>
    <dbReference type="NCBI Taxonomy" id="3494"/>
    <lineage>
        <taxon>Eukaryota</taxon>
        <taxon>Viridiplantae</taxon>
        <taxon>Streptophyta</taxon>
        <taxon>Embryophyta</taxon>
        <taxon>Tracheophyta</taxon>
        <taxon>Spermatophyta</taxon>
        <taxon>Magnoliopsida</taxon>
        <taxon>eudicotyledons</taxon>
        <taxon>Gunneridae</taxon>
        <taxon>Pentapetalae</taxon>
        <taxon>rosids</taxon>
        <taxon>fabids</taxon>
        <taxon>Rosales</taxon>
        <taxon>Moraceae</taxon>
        <taxon>Ficeae</taxon>
        <taxon>Ficus</taxon>
    </lineage>
</organism>
<feature type="domain" description="DCD" evidence="2">
    <location>
        <begin position="286"/>
        <end position="413"/>
    </location>
</feature>
<dbReference type="PROSITE" id="PS51222">
    <property type="entry name" value="DCD"/>
    <property type="match status" value="1"/>
</dbReference>
<sequence length="683" mass="78215">MEQEAPDKSIGRPSEYPREPTVAPAEAVVSEPTDNHVEAISKETEIPSEAISREMEIPVEGFSNGTEIPVEAENKETESPAETSDSPKEIPLKMPNNPESSERKTSKSLKPKSKILKKPVAVKGLQNIQKKINPQVQGKRKKKKNIVLQGNKAIENNKEEVAKKEISREGNQPEIIANKEHTEKSNQAQKNNEKIIESNNSLRKRKRGAKRGSGKQIQHENIANEEHAETSRQVEKNKEKINESEKSQQKRKKGENNGWSDRNLENKQNKGKNADTDKSPATGKKEKIEGLIFMCSGKTKPDCFRYNVMGVSIGKKDVVLGIRRGLKLFLYDFDLKLLYGVYKASSSGGIRLEPKAFGGAFPAQVRFDVHKDCIPLPESVFKKAINENYNDKKKFKTELTSKQVRKLIALFRPAETRPLASIRSPPAATIRDKGTHKREREPHSRTARKRESRSHWEEQARDSHGRGDSRSHRQPAHERDHHHGHREVRRQESPRNLYLTEKEYRTYGLRGERRNLTSPVHIPDPPSETYWRDYDREQLLRLPHVPLRDTIPAADPPYRSERDYQAYALSARREVPLDPYAKDPYHSYYYGSSIVDRYLPPQRREDIPLSSSYSISGRREANLIETNPLQRRETDQLERLDRLYSTYGSETVPAYCQTYHLGRTEAAPLPASSRYPSSSNIYR</sequence>
<feature type="compositionally biased region" description="Basic and acidic residues" evidence="1">
    <location>
        <begin position="1"/>
        <end position="18"/>
    </location>
</feature>
<protein>
    <recommendedName>
        <fullName evidence="2">DCD domain-containing protein</fullName>
    </recommendedName>
</protein>
<dbReference type="AlphaFoldDB" id="A0AA87Z8F8"/>
<feature type="compositionally biased region" description="Basic and acidic residues" evidence="1">
    <location>
        <begin position="430"/>
        <end position="444"/>
    </location>
</feature>
<comment type="caution">
    <text evidence="3">The sequence shown here is derived from an EMBL/GenBank/DDBJ whole genome shotgun (WGS) entry which is preliminary data.</text>
</comment>
<evidence type="ECO:0000256" key="1">
    <source>
        <dbReference type="SAM" id="MobiDB-lite"/>
    </source>
</evidence>
<feature type="compositionally biased region" description="Basic and acidic residues" evidence="1">
    <location>
        <begin position="33"/>
        <end position="56"/>
    </location>
</feature>
<proteinExistence type="predicted"/>
<gene>
    <name evidence="3" type="ORF">TIFTF001_045262</name>
</gene>
<dbReference type="Proteomes" id="UP001187192">
    <property type="component" value="Unassembled WGS sequence"/>
</dbReference>
<dbReference type="EMBL" id="BTGU01003833">
    <property type="protein sequence ID" value="GMN19956.1"/>
    <property type="molecule type" value="Genomic_DNA"/>
</dbReference>
<feature type="compositionally biased region" description="Basic and acidic residues" evidence="1">
    <location>
        <begin position="155"/>
        <end position="168"/>
    </location>
</feature>
<dbReference type="InterPro" id="IPR013989">
    <property type="entry name" value="Dev_and_cell_death_domain"/>
</dbReference>
<reference evidence="3" key="1">
    <citation type="submission" date="2023-07" db="EMBL/GenBank/DDBJ databases">
        <title>draft genome sequence of fig (Ficus carica).</title>
        <authorList>
            <person name="Takahashi T."/>
            <person name="Nishimura K."/>
        </authorList>
    </citation>
    <scope>NUCLEOTIDE SEQUENCE</scope>
</reference>
<feature type="compositionally biased region" description="Basic residues" evidence="1">
    <location>
        <begin position="106"/>
        <end position="117"/>
    </location>
</feature>
<dbReference type="PANTHER" id="PTHR46444">
    <property type="entry name" value="DCD (DEVELOPMENT AND CELL DEATH) DOMAIN PROTEIN-RELATED"/>
    <property type="match status" value="1"/>
</dbReference>
<feature type="compositionally biased region" description="Basic and acidic residues" evidence="1">
    <location>
        <begin position="222"/>
        <end position="248"/>
    </location>
</feature>
<keyword evidence="4" id="KW-1185">Reference proteome</keyword>
<dbReference type="SMART" id="SM00767">
    <property type="entry name" value="DCD"/>
    <property type="match status" value="1"/>
</dbReference>
<evidence type="ECO:0000313" key="3">
    <source>
        <dbReference type="EMBL" id="GMN19956.1"/>
    </source>
</evidence>
<dbReference type="PANTHER" id="PTHR46444:SF3">
    <property type="entry name" value="DCD (DEVELOPMENT AND CELL DEATH) DOMAIN PROTEIN"/>
    <property type="match status" value="1"/>
</dbReference>
<feature type="region of interest" description="Disordered" evidence="1">
    <location>
        <begin position="418"/>
        <end position="500"/>
    </location>
</feature>
<evidence type="ECO:0000313" key="4">
    <source>
        <dbReference type="Proteomes" id="UP001187192"/>
    </source>
</evidence>
<feature type="compositionally biased region" description="Basic and acidic residues" evidence="1">
    <location>
        <begin position="262"/>
        <end position="283"/>
    </location>
</feature>
<feature type="compositionally biased region" description="Polar residues" evidence="1">
    <location>
        <begin position="126"/>
        <end position="136"/>
    </location>
</feature>
<name>A0AA87Z8F8_FICCA</name>
<evidence type="ECO:0000259" key="2">
    <source>
        <dbReference type="PROSITE" id="PS51222"/>
    </source>
</evidence>
<feature type="compositionally biased region" description="Basic residues" evidence="1">
    <location>
        <begin position="202"/>
        <end position="213"/>
    </location>
</feature>
<feature type="region of interest" description="Disordered" evidence="1">
    <location>
        <begin position="1"/>
        <end position="283"/>
    </location>
</feature>
<dbReference type="Pfam" id="PF10539">
    <property type="entry name" value="Dev_Cell_Death"/>
    <property type="match status" value="1"/>
</dbReference>
<accession>A0AA87Z8F8</accession>